<evidence type="ECO:0000259" key="2">
    <source>
        <dbReference type="PROSITE" id="PS50172"/>
    </source>
</evidence>
<feature type="compositionally biased region" description="Basic and acidic residues" evidence="1">
    <location>
        <begin position="174"/>
        <end position="192"/>
    </location>
</feature>
<dbReference type="PROSITE" id="PS50172">
    <property type="entry name" value="BRCT"/>
    <property type="match status" value="1"/>
</dbReference>
<reference evidence="3" key="1">
    <citation type="submission" date="2018-12" db="EMBL/GenBank/DDBJ databases">
        <authorList>
            <person name="Syme R.A."/>
            <person name="Farfan-Caceres L."/>
            <person name="Lichtenzveig J."/>
        </authorList>
    </citation>
    <scope>NUCLEOTIDE SEQUENCE</scope>
    <source>
        <strain evidence="3">Al4</strain>
    </source>
</reference>
<feature type="region of interest" description="Disordered" evidence="1">
    <location>
        <begin position="174"/>
        <end position="219"/>
    </location>
</feature>
<feature type="compositionally biased region" description="Basic and acidic residues" evidence="1">
    <location>
        <begin position="542"/>
        <end position="551"/>
    </location>
</feature>
<dbReference type="InterPro" id="IPR001357">
    <property type="entry name" value="BRCT_dom"/>
</dbReference>
<name>A0A8H7IXS2_9PLEO</name>
<evidence type="ECO:0000313" key="3">
    <source>
        <dbReference type="EMBL" id="KAF9692750.1"/>
    </source>
</evidence>
<feature type="domain" description="BRCT" evidence="2">
    <location>
        <begin position="1"/>
        <end position="91"/>
    </location>
</feature>
<dbReference type="Pfam" id="PF00533">
    <property type="entry name" value="BRCT"/>
    <property type="match status" value="1"/>
</dbReference>
<dbReference type="SUPFAM" id="SSF52113">
    <property type="entry name" value="BRCT domain"/>
    <property type="match status" value="1"/>
</dbReference>
<feature type="compositionally biased region" description="Low complexity" evidence="1">
    <location>
        <begin position="196"/>
        <end position="219"/>
    </location>
</feature>
<evidence type="ECO:0000256" key="1">
    <source>
        <dbReference type="SAM" id="MobiDB-lite"/>
    </source>
</evidence>
<dbReference type="Proteomes" id="UP000651452">
    <property type="component" value="Unassembled WGS sequence"/>
</dbReference>
<dbReference type="AlphaFoldDB" id="A0A8H7IXS2"/>
<dbReference type="CDD" id="cd00027">
    <property type="entry name" value="BRCT"/>
    <property type="match status" value="1"/>
</dbReference>
<dbReference type="EMBL" id="RZGK01000017">
    <property type="protein sequence ID" value="KAF9692750.1"/>
    <property type="molecule type" value="Genomic_DNA"/>
</dbReference>
<keyword evidence="4" id="KW-1185">Reference proteome</keyword>
<evidence type="ECO:0000313" key="4">
    <source>
        <dbReference type="Proteomes" id="UP000651452"/>
    </source>
</evidence>
<dbReference type="InterPro" id="IPR036420">
    <property type="entry name" value="BRCT_dom_sf"/>
</dbReference>
<feature type="compositionally biased region" description="Acidic residues" evidence="1">
    <location>
        <begin position="324"/>
        <end position="335"/>
    </location>
</feature>
<feature type="region of interest" description="Disordered" evidence="1">
    <location>
        <begin position="517"/>
        <end position="602"/>
    </location>
</feature>
<gene>
    <name evidence="3" type="ORF">EKO04_008985</name>
</gene>
<proteinExistence type="predicted"/>
<comment type="caution">
    <text evidence="3">The sequence shown here is derived from an EMBL/GenBank/DDBJ whole genome shotgun (WGS) entry which is preliminary data.</text>
</comment>
<dbReference type="Gene3D" id="3.40.50.10190">
    <property type="entry name" value="BRCT domain"/>
    <property type="match status" value="1"/>
</dbReference>
<reference evidence="3" key="2">
    <citation type="submission" date="2020-09" db="EMBL/GenBank/DDBJ databases">
        <title>Reference genome assembly for Australian Ascochyta lentis isolate Al4.</title>
        <authorList>
            <person name="Lee R.C."/>
            <person name="Farfan-Caceres L.M."/>
            <person name="Debler J.W."/>
            <person name="Williams A.H."/>
            <person name="Henares B.M."/>
        </authorList>
    </citation>
    <scope>NUCLEOTIDE SEQUENCE</scope>
    <source>
        <strain evidence="3">Al4</strain>
    </source>
</reference>
<feature type="region of interest" description="Disordered" evidence="1">
    <location>
        <begin position="324"/>
        <end position="354"/>
    </location>
</feature>
<feature type="compositionally biased region" description="Gly residues" evidence="1">
    <location>
        <begin position="575"/>
        <end position="586"/>
    </location>
</feature>
<dbReference type="SMART" id="SM00292">
    <property type="entry name" value="BRCT"/>
    <property type="match status" value="1"/>
</dbReference>
<sequence>MGILKNLVIAVTGTLSADTPQLKKWIEANDGRYSPNVRKGVTHLIAGSDAWKNATNPVQAAVEVGAFVVSYDWLEDSLQRKRKLAETKYTWEHLWRERKRRKQMKRIGTLNDIIKFNKGCEEAKKATGTGTSKSRTATRKPKPSKSFFFADVINVPFVSAADDLKRRREEREAVKARRAEEAAAKRVEDTKSDGVTSRALSAATESLSSPSSATSHTLSTTSFQTVSSAGLHAKKPSLKDLYHYYLDITGFEYKIVLTRCNLRANQITRYRLSVLESHTKPHVYCTFVEYFPPGIGAAGSGEAGCIQALMDFDTSFIDSGVEEIDSDSASTDDTEGTPLHDMSLPEQDTHDHPQATHLRSLLAPPVPSPTNTYKTLLAPMNSPFTTAWRIFRHTFRDLTLLSWEERFDISKTLYKMRTAHFNIEPFVYVRPKPGLPLGLRVQEAGLFQNQTLAVVDRDSHAQGAKQELESSAAMTRNGNNIGNEEDYTYNAHSLPSLAHALGTGIIDTAVQRERAAAEKQKQQAQEAELERSRRQGIAGRYSAEKEKEKKKPNFSRPLFNGVTGRPRTDAWGRSTSGGGVVGGLQRGGIVNRRPFPAERREA</sequence>
<organism evidence="3 4">
    <name type="scientific">Ascochyta lentis</name>
    <dbReference type="NCBI Taxonomy" id="205686"/>
    <lineage>
        <taxon>Eukaryota</taxon>
        <taxon>Fungi</taxon>
        <taxon>Dikarya</taxon>
        <taxon>Ascomycota</taxon>
        <taxon>Pezizomycotina</taxon>
        <taxon>Dothideomycetes</taxon>
        <taxon>Pleosporomycetidae</taxon>
        <taxon>Pleosporales</taxon>
        <taxon>Pleosporineae</taxon>
        <taxon>Didymellaceae</taxon>
        <taxon>Ascochyta</taxon>
    </lineage>
</organism>
<accession>A0A8H7IXS2</accession>
<dbReference type="OrthoDB" id="342264at2759"/>
<protein>
    <recommendedName>
        <fullName evidence="2">BRCT domain-containing protein</fullName>
    </recommendedName>
</protein>